<evidence type="ECO:0000313" key="1">
    <source>
        <dbReference type="EMBL" id="SVB18034.1"/>
    </source>
</evidence>
<name>A0A382BWN6_9ZZZZ</name>
<feature type="non-terminal residue" evidence="1">
    <location>
        <position position="1"/>
    </location>
</feature>
<dbReference type="AlphaFoldDB" id="A0A382BWN6"/>
<reference evidence="1" key="1">
    <citation type="submission" date="2018-05" db="EMBL/GenBank/DDBJ databases">
        <authorList>
            <person name="Lanie J.A."/>
            <person name="Ng W.-L."/>
            <person name="Kazmierczak K.M."/>
            <person name="Andrzejewski T.M."/>
            <person name="Davidsen T.M."/>
            <person name="Wayne K.J."/>
            <person name="Tettelin H."/>
            <person name="Glass J.I."/>
            <person name="Rusch D."/>
            <person name="Podicherti R."/>
            <person name="Tsui H.-C.T."/>
            <person name="Winkler M.E."/>
        </authorList>
    </citation>
    <scope>NUCLEOTIDE SEQUENCE</scope>
</reference>
<accession>A0A382BWN6</accession>
<protein>
    <submittedName>
        <fullName evidence="1">Uncharacterized protein</fullName>
    </submittedName>
</protein>
<proteinExistence type="predicted"/>
<sequence>ERALNIDPNYIDARKNLELARSLAEIKVDTETRQEIR</sequence>
<dbReference type="EMBL" id="UINC01031649">
    <property type="protein sequence ID" value="SVB18034.1"/>
    <property type="molecule type" value="Genomic_DNA"/>
</dbReference>
<organism evidence="1">
    <name type="scientific">marine metagenome</name>
    <dbReference type="NCBI Taxonomy" id="408172"/>
    <lineage>
        <taxon>unclassified sequences</taxon>
        <taxon>metagenomes</taxon>
        <taxon>ecological metagenomes</taxon>
    </lineage>
</organism>
<gene>
    <name evidence="1" type="ORF">METZ01_LOCUS170888</name>
</gene>